<dbReference type="SUPFAM" id="SSF52540">
    <property type="entry name" value="P-loop containing nucleoside triphosphate hydrolases"/>
    <property type="match status" value="1"/>
</dbReference>
<dbReference type="Gene3D" id="1.10.8.710">
    <property type="match status" value="1"/>
</dbReference>
<evidence type="ECO:0000313" key="3">
    <source>
        <dbReference type="Proteomes" id="UP000410492"/>
    </source>
</evidence>
<feature type="non-terminal residue" evidence="2">
    <location>
        <position position="1"/>
    </location>
</feature>
<dbReference type="GO" id="GO:0051959">
    <property type="term" value="F:dynein light intermediate chain binding"/>
    <property type="evidence" value="ECO:0007669"/>
    <property type="project" value="InterPro"/>
</dbReference>
<dbReference type="GO" id="GO:0030286">
    <property type="term" value="C:dynein complex"/>
    <property type="evidence" value="ECO:0007669"/>
    <property type="project" value="InterPro"/>
</dbReference>
<name>A0A653D793_CALMS</name>
<evidence type="ECO:0000259" key="1">
    <source>
        <dbReference type="Pfam" id="PF12774"/>
    </source>
</evidence>
<dbReference type="InterPro" id="IPR043157">
    <property type="entry name" value="Dynein_AAA1S"/>
</dbReference>
<dbReference type="GO" id="GO:0045505">
    <property type="term" value="F:dynein intermediate chain binding"/>
    <property type="evidence" value="ECO:0007669"/>
    <property type="project" value="InterPro"/>
</dbReference>
<dbReference type="Pfam" id="PF12774">
    <property type="entry name" value="AAA_6"/>
    <property type="match status" value="1"/>
</dbReference>
<accession>A0A653D793</accession>
<dbReference type="OrthoDB" id="5593012at2759"/>
<dbReference type="InterPro" id="IPR027417">
    <property type="entry name" value="P-loop_NTPase"/>
</dbReference>
<dbReference type="GO" id="GO:0007018">
    <property type="term" value="P:microtubule-based movement"/>
    <property type="evidence" value="ECO:0007669"/>
    <property type="project" value="InterPro"/>
</dbReference>
<gene>
    <name evidence="2" type="ORF">CALMAC_LOCUS14886</name>
</gene>
<proteinExistence type="predicted"/>
<sequence length="118" mass="13052">ENSLVLRSIKDTNLAKLLEFDIPLFQGIVFDLFPGLSFPELDYSILNEAVEDACVASNLQCTPFFLEKVQQLYEMLIVRHGLMIVGLPFAGKTSCYRILAAALGLIADRGGMNENKAI</sequence>
<dbReference type="Proteomes" id="UP000410492">
    <property type="component" value="Unassembled WGS sequence"/>
</dbReference>
<organism evidence="2 3">
    <name type="scientific">Callosobruchus maculatus</name>
    <name type="common">Southern cowpea weevil</name>
    <name type="synonym">Pulse bruchid</name>
    <dbReference type="NCBI Taxonomy" id="64391"/>
    <lineage>
        <taxon>Eukaryota</taxon>
        <taxon>Metazoa</taxon>
        <taxon>Ecdysozoa</taxon>
        <taxon>Arthropoda</taxon>
        <taxon>Hexapoda</taxon>
        <taxon>Insecta</taxon>
        <taxon>Pterygota</taxon>
        <taxon>Neoptera</taxon>
        <taxon>Endopterygota</taxon>
        <taxon>Coleoptera</taxon>
        <taxon>Polyphaga</taxon>
        <taxon>Cucujiformia</taxon>
        <taxon>Chrysomeloidea</taxon>
        <taxon>Chrysomelidae</taxon>
        <taxon>Bruchinae</taxon>
        <taxon>Bruchini</taxon>
        <taxon>Callosobruchus</taxon>
    </lineage>
</organism>
<feature type="non-terminal residue" evidence="2">
    <location>
        <position position="118"/>
    </location>
</feature>
<dbReference type="InterPro" id="IPR026983">
    <property type="entry name" value="DHC"/>
</dbReference>
<dbReference type="InterPro" id="IPR035699">
    <property type="entry name" value="AAA_6"/>
</dbReference>
<reference evidence="2 3" key="1">
    <citation type="submission" date="2019-01" db="EMBL/GenBank/DDBJ databases">
        <authorList>
            <person name="Sayadi A."/>
        </authorList>
    </citation>
    <scope>NUCLEOTIDE SEQUENCE [LARGE SCALE GENOMIC DNA]</scope>
</reference>
<evidence type="ECO:0000313" key="2">
    <source>
        <dbReference type="EMBL" id="VEN55806.1"/>
    </source>
</evidence>
<dbReference type="EMBL" id="CAACVG010010425">
    <property type="protein sequence ID" value="VEN55806.1"/>
    <property type="molecule type" value="Genomic_DNA"/>
</dbReference>
<dbReference type="AlphaFoldDB" id="A0A653D793"/>
<protein>
    <recommendedName>
        <fullName evidence="1">Dynein heavy chain hydrolytic ATP-binding dynein motor region domain-containing protein</fullName>
    </recommendedName>
</protein>
<feature type="domain" description="Dynein heavy chain hydrolytic ATP-binding dynein motor region" evidence="1">
    <location>
        <begin position="1"/>
        <end position="93"/>
    </location>
</feature>
<dbReference type="PANTHER" id="PTHR46961">
    <property type="entry name" value="DYNEIN HEAVY CHAIN 1, AXONEMAL-LIKE PROTEIN"/>
    <property type="match status" value="1"/>
</dbReference>
<dbReference type="Gene3D" id="3.40.50.300">
    <property type="entry name" value="P-loop containing nucleotide triphosphate hydrolases"/>
    <property type="match status" value="1"/>
</dbReference>
<keyword evidence="3" id="KW-1185">Reference proteome</keyword>
<dbReference type="GO" id="GO:0005524">
    <property type="term" value="F:ATP binding"/>
    <property type="evidence" value="ECO:0007669"/>
    <property type="project" value="InterPro"/>
</dbReference>
<dbReference type="PANTHER" id="PTHR46961:SF8">
    <property type="entry name" value="DYNEIN AXONEMAL HEAVY CHAIN 7"/>
    <property type="match status" value="1"/>
</dbReference>